<evidence type="ECO:0000313" key="4">
    <source>
        <dbReference type="Proteomes" id="UP000282957"/>
    </source>
</evidence>
<gene>
    <name evidence="3" type="ORF">EOD42_20890</name>
</gene>
<dbReference type="InterPro" id="IPR042100">
    <property type="entry name" value="Bug_dom1"/>
</dbReference>
<dbReference type="Pfam" id="PF03401">
    <property type="entry name" value="TctC"/>
    <property type="match status" value="1"/>
</dbReference>
<sequence>MQRRALIACSLLAAPALRAQPAFPQRAVRIVVGYPPGQTVDVTARAYAAALQQAWGQPVVVDNRSGANGIIGAEAVKTAEADGHTLLFGTSGQMTINPAIYRRLPYDTMRDFAPVALGAASRLYLVANKALPVTNLPELVAYAKARPGRVSFGSGGTGITAHLAMEMLAARTGMELLHIPYRGSPAALTALLSGEVQLMIDAGTLLTPQIRDGHVRPLAVSSLERFAGMPEVPTVAEQGFPGFQVVTWSALFAPAATPPAVVEAINAQMQAAGRLEMVLNTVRAGGSEPRPLSTEQFADFVRSELAQWGEAARAANVTAD</sequence>
<dbReference type="PANTHER" id="PTHR42928">
    <property type="entry name" value="TRICARBOXYLATE-BINDING PROTEIN"/>
    <property type="match status" value="1"/>
</dbReference>
<keyword evidence="2" id="KW-0732">Signal</keyword>
<dbReference type="InterPro" id="IPR005064">
    <property type="entry name" value="BUG"/>
</dbReference>
<proteinExistence type="inferred from homology"/>
<dbReference type="Proteomes" id="UP000282957">
    <property type="component" value="Unassembled WGS sequence"/>
</dbReference>
<dbReference type="RefSeq" id="WP_127789525.1">
    <property type="nucleotide sequence ID" value="NZ_SACL01000009.1"/>
</dbReference>
<reference evidence="3 4" key="1">
    <citation type="submission" date="2019-01" db="EMBL/GenBank/DDBJ databases">
        <authorList>
            <person name="Chen W.-M."/>
        </authorList>
    </citation>
    <scope>NUCLEOTIDE SEQUENCE [LARGE SCALE GENOMIC DNA]</scope>
    <source>
        <strain evidence="3 4">CCP-6</strain>
    </source>
</reference>
<feature type="signal peptide" evidence="2">
    <location>
        <begin position="1"/>
        <end position="19"/>
    </location>
</feature>
<dbReference type="Gene3D" id="3.40.190.150">
    <property type="entry name" value="Bordetella uptake gene, domain 1"/>
    <property type="match status" value="1"/>
</dbReference>
<dbReference type="OrthoDB" id="8678477at2"/>
<evidence type="ECO:0000313" key="3">
    <source>
        <dbReference type="EMBL" id="RVT91778.1"/>
    </source>
</evidence>
<accession>A0A437M259</accession>
<dbReference type="Gene3D" id="3.40.190.10">
    <property type="entry name" value="Periplasmic binding protein-like II"/>
    <property type="match status" value="1"/>
</dbReference>
<evidence type="ECO:0000256" key="2">
    <source>
        <dbReference type="SAM" id="SignalP"/>
    </source>
</evidence>
<dbReference type="PANTHER" id="PTHR42928:SF5">
    <property type="entry name" value="BLR1237 PROTEIN"/>
    <property type="match status" value="1"/>
</dbReference>
<feature type="chain" id="PRO_5019142723" evidence="2">
    <location>
        <begin position="20"/>
        <end position="320"/>
    </location>
</feature>
<comment type="similarity">
    <text evidence="1">Belongs to the UPF0065 (bug) family.</text>
</comment>
<keyword evidence="4" id="KW-1185">Reference proteome</keyword>
<dbReference type="AlphaFoldDB" id="A0A437M259"/>
<dbReference type="EMBL" id="SACL01000009">
    <property type="protein sequence ID" value="RVT91778.1"/>
    <property type="molecule type" value="Genomic_DNA"/>
</dbReference>
<evidence type="ECO:0000256" key="1">
    <source>
        <dbReference type="ARBA" id="ARBA00006987"/>
    </source>
</evidence>
<dbReference type="PIRSF" id="PIRSF017082">
    <property type="entry name" value="YflP"/>
    <property type="match status" value="1"/>
</dbReference>
<dbReference type="SUPFAM" id="SSF53850">
    <property type="entry name" value="Periplasmic binding protein-like II"/>
    <property type="match status" value="1"/>
</dbReference>
<comment type="caution">
    <text evidence="3">The sequence shown here is derived from an EMBL/GenBank/DDBJ whole genome shotgun (WGS) entry which is preliminary data.</text>
</comment>
<name>A0A437M259_9PROT</name>
<protein>
    <submittedName>
        <fullName evidence="3">Tripartite tricarboxylate transporter substrate binding protein</fullName>
    </submittedName>
</protein>
<organism evidence="3 4">
    <name type="scientific">Rhodovarius crocodyli</name>
    <dbReference type="NCBI Taxonomy" id="1979269"/>
    <lineage>
        <taxon>Bacteria</taxon>
        <taxon>Pseudomonadati</taxon>
        <taxon>Pseudomonadota</taxon>
        <taxon>Alphaproteobacteria</taxon>
        <taxon>Acetobacterales</taxon>
        <taxon>Roseomonadaceae</taxon>
        <taxon>Rhodovarius</taxon>
    </lineage>
</organism>
<dbReference type="CDD" id="cd07012">
    <property type="entry name" value="PBP2_Bug_TTT"/>
    <property type="match status" value="1"/>
</dbReference>